<reference evidence="1" key="1">
    <citation type="submission" date="2020-04" db="EMBL/GenBank/DDBJ databases">
        <authorList>
            <person name="Broberg M."/>
        </authorList>
    </citation>
    <scope>NUCLEOTIDE SEQUENCE</scope>
</reference>
<organism evidence="1 2">
    <name type="scientific">Clonostachys rosea f. rosea IK726</name>
    <dbReference type="NCBI Taxonomy" id="1349383"/>
    <lineage>
        <taxon>Eukaryota</taxon>
        <taxon>Fungi</taxon>
        <taxon>Dikarya</taxon>
        <taxon>Ascomycota</taxon>
        <taxon>Pezizomycotina</taxon>
        <taxon>Sordariomycetes</taxon>
        <taxon>Hypocreomycetidae</taxon>
        <taxon>Hypocreales</taxon>
        <taxon>Bionectriaceae</taxon>
        <taxon>Clonostachys</taxon>
    </lineage>
</organism>
<name>A0ACA9U4Y2_BIOOC</name>
<sequence>MSKLRSDSDEEAQVFETAIISKSPRWQDSLADSSPFVMGAVATTLLTISFGMLNFRDVTLQAPVFVADLCFAAGAGLVISAQWEMLKGNTFSYTVLMAFGTNARGLWQKLQSGMLLMTITPVGFFYAGYGYVTIPSTGIADFYGGTSTPSFNNALGAYVLVWACFNFFFLICTIRMNITYVGVFSFVELCLIFDAASYFASAEGKIELGVQFMKASGAFAFAASILCYYTVLHYLCEDALPFRVPLGDLTKYKYTHKRKA</sequence>
<proteinExistence type="predicted"/>
<gene>
    <name evidence="1" type="ORF">CRV2_00013833</name>
</gene>
<protein>
    <submittedName>
        <fullName evidence="1">Uncharacterized protein</fullName>
    </submittedName>
</protein>
<evidence type="ECO:0000313" key="2">
    <source>
        <dbReference type="Proteomes" id="UP000836387"/>
    </source>
</evidence>
<reference evidence="1" key="2">
    <citation type="submission" date="2021-10" db="EMBL/GenBank/DDBJ databases">
        <authorList>
            <person name="Piombo E."/>
        </authorList>
    </citation>
    <scope>NUCLEOTIDE SEQUENCE</scope>
</reference>
<dbReference type="EMBL" id="CADEHS020000024">
    <property type="protein sequence ID" value="CAG9948298.1"/>
    <property type="molecule type" value="Genomic_DNA"/>
</dbReference>
<evidence type="ECO:0000313" key="1">
    <source>
        <dbReference type="EMBL" id="CAG9948298.1"/>
    </source>
</evidence>
<keyword evidence="2" id="KW-1185">Reference proteome</keyword>
<comment type="caution">
    <text evidence="1">The sequence shown here is derived from an EMBL/GenBank/DDBJ whole genome shotgun (WGS) entry which is preliminary data.</text>
</comment>
<dbReference type="Proteomes" id="UP000836387">
    <property type="component" value="Unassembled WGS sequence"/>
</dbReference>
<accession>A0ACA9U4Y2</accession>